<feature type="region of interest" description="Disordered" evidence="7">
    <location>
        <begin position="204"/>
        <end position="229"/>
    </location>
</feature>
<organism evidence="9 10">
    <name type="scientific">Callosobruchus maculatus</name>
    <name type="common">Southern cowpea weevil</name>
    <name type="synonym">Pulse bruchid</name>
    <dbReference type="NCBI Taxonomy" id="64391"/>
    <lineage>
        <taxon>Eukaryota</taxon>
        <taxon>Metazoa</taxon>
        <taxon>Ecdysozoa</taxon>
        <taxon>Arthropoda</taxon>
        <taxon>Hexapoda</taxon>
        <taxon>Insecta</taxon>
        <taxon>Pterygota</taxon>
        <taxon>Neoptera</taxon>
        <taxon>Endopterygota</taxon>
        <taxon>Coleoptera</taxon>
        <taxon>Polyphaga</taxon>
        <taxon>Cucujiformia</taxon>
        <taxon>Chrysomeloidea</taxon>
        <taxon>Chrysomelidae</taxon>
        <taxon>Bruchinae</taxon>
        <taxon>Bruchini</taxon>
        <taxon>Callosobruchus</taxon>
    </lineage>
</organism>
<feature type="region of interest" description="Disordered" evidence="7">
    <location>
        <begin position="93"/>
        <end position="127"/>
    </location>
</feature>
<evidence type="ECO:0000256" key="2">
    <source>
        <dbReference type="ARBA" id="ARBA00023015"/>
    </source>
</evidence>
<dbReference type="GO" id="GO:0000977">
    <property type="term" value="F:RNA polymerase II transcription regulatory region sequence-specific DNA binding"/>
    <property type="evidence" value="ECO:0007669"/>
    <property type="project" value="TreeGrafter"/>
</dbReference>
<name>A0A653DFP0_CALMS</name>
<evidence type="ECO:0000256" key="7">
    <source>
        <dbReference type="SAM" id="MobiDB-lite"/>
    </source>
</evidence>
<feature type="domain" description="HMG box" evidence="8">
    <location>
        <begin position="124"/>
        <end position="192"/>
    </location>
</feature>
<dbReference type="GO" id="GO:0000981">
    <property type="term" value="F:DNA-binding transcription factor activity, RNA polymerase II-specific"/>
    <property type="evidence" value="ECO:0007669"/>
    <property type="project" value="TreeGrafter"/>
</dbReference>
<gene>
    <name evidence="9" type="ORF">CALMAC_LOCUS17182</name>
</gene>
<feature type="region of interest" description="Disordered" evidence="7">
    <location>
        <begin position="526"/>
        <end position="575"/>
    </location>
</feature>
<keyword evidence="1" id="KW-0597">Phosphoprotein</keyword>
<accession>A0A653DFP0</accession>
<protein>
    <recommendedName>
        <fullName evidence="8">HMG box domain-containing protein</fullName>
    </recommendedName>
</protein>
<feature type="region of interest" description="Disordered" evidence="7">
    <location>
        <begin position="451"/>
        <end position="504"/>
    </location>
</feature>
<evidence type="ECO:0000313" key="10">
    <source>
        <dbReference type="Proteomes" id="UP000410492"/>
    </source>
</evidence>
<dbReference type="InterPro" id="IPR052412">
    <property type="entry name" value="CC-Dev_Transcription_Reg"/>
</dbReference>
<keyword evidence="10" id="KW-1185">Reference proteome</keyword>
<keyword evidence="2" id="KW-0805">Transcription regulation</keyword>
<dbReference type="Pfam" id="PF00505">
    <property type="entry name" value="HMG_box"/>
    <property type="match status" value="1"/>
</dbReference>
<dbReference type="PROSITE" id="PS50118">
    <property type="entry name" value="HMG_BOX_2"/>
    <property type="match status" value="1"/>
</dbReference>
<evidence type="ECO:0000313" key="9">
    <source>
        <dbReference type="EMBL" id="VEN59009.1"/>
    </source>
</evidence>
<dbReference type="SUPFAM" id="SSF47095">
    <property type="entry name" value="HMG-box"/>
    <property type="match status" value="1"/>
</dbReference>
<evidence type="ECO:0000259" key="8">
    <source>
        <dbReference type="PROSITE" id="PS50118"/>
    </source>
</evidence>
<evidence type="ECO:0000256" key="3">
    <source>
        <dbReference type="ARBA" id="ARBA00023125"/>
    </source>
</evidence>
<dbReference type="InterPro" id="IPR049523">
    <property type="entry name" value="BBX_HMG-box"/>
</dbReference>
<dbReference type="EMBL" id="CAACVG010011840">
    <property type="protein sequence ID" value="VEN59009.1"/>
    <property type="molecule type" value="Genomic_DNA"/>
</dbReference>
<feature type="compositionally biased region" description="Polar residues" evidence="7">
    <location>
        <begin position="453"/>
        <end position="463"/>
    </location>
</feature>
<dbReference type="InterPro" id="IPR009071">
    <property type="entry name" value="HMG_box_dom"/>
</dbReference>
<dbReference type="SMART" id="SM00398">
    <property type="entry name" value="HMG"/>
    <property type="match status" value="1"/>
</dbReference>
<dbReference type="CDD" id="cd21989">
    <property type="entry name" value="HMG-box_HBP2"/>
    <property type="match status" value="1"/>
</dbReference>
<dbReference type="PANTHER" id="PTHR13059:SF10">
    <property type="entry name" value="HMG BOX TRANSCRIPTION FACTOR BBX"/>
    <property type="match status" value="1"/>
</dbReference>
<dbReference type="Proteomes" id="UP000410492">
    <property type="component" value="Unassembled WGS sequence"/>
</dbReference>
<dbReference type="OrthoDB" id="2377365at2759"/>
<dbReference type="PANTHER" id="PTHR13059">
    <property type="entry name" value="HMG-BOX TRANSCRIPTION FACTOR BBX"/>
    <property type="match status" value="1"/>
</dbReference>
<keyword evidence="4" id="KW-0804">Transcription</keyword>
<feature type="compositionally biased region" description="Basic and acidic residues" evidence="7">
    <location>
        <begin position="534"/>
        <end position="546"/>
    </location>
</feature>
<dbReference type="InterPro" id="IPR036910">
    <property type="entry name" value="HMG_box_dom_sf"/>
</dbReference>
<evidence type="ECO:0000256" key="4">
    <source>
        <dbReference type="ARBA" id="ARBA00023163"/>
    </source>
</evidence>
<reference evidence="9 10" key="1">
    <citation type="submission" date="2019-01" db="EMBL/GenBank/DDBJ databases">
        <authorList>
            <person name="Sayadi A."/>
        </authorList>
    </citation>
    <scope>NUCLEOTIDE SEQUENCE [LARGE SCALE GENOMIC DNA]</scope>
</reference>
<dbReference type="GO" id="GO:0005634">
    <property type="term" value="C:nucleus"/>
    <property type="evidence" value="ECO:0007669"/>
    <property type="project" value="UniProtKB-UniRule"/>
</dbReference>
<evidence type="ECO:0000256" key="1">
    <source>
        <dbReference type="ARBA" id="ARBA00022553"/>
    </source>
</evidence>
<feature type="DNA-binding region" description="HMG box" evidence="6">
    <location>
        <begin position="124"/>
        <end position="192"/>
    </location>
</feature>
<evidence type="ECO:0000256" key="6">
    <source>
        <dbReference type="PROSITE-ProRule" id="PRU00267"/>
    </source>
</evidence>
<evidence type="ECO:0000256" key="5">
    <source>
        <dbReference type="ARBA" id="ARBA00023242"/>
    </source>
</evidence>
<dbReference type="AlphaFoldDB" id="A0A653DFP0"/>
<proteinExistence type="predicted"/>
<sequence>MNFLSVQNNFGVKSHNNSFLLSTEPPLKTATYTDSRLSENNNQEKTTTLQEVWSKEKFNVDKVTERASAYNNLKMSWAEEQPPLRILEESQHTEVVAEEPQKETKEEIEVDQSSNKEETPSHHARRPPNAFLIFCKKHRPIVRERFPNLENRGVTKILGEWWALLNTFEKQPYNDLAKEYKDAFLSANPNFRWYKLPAPPLRTLTARPTVPKPTPPISSAASAMGGDPPTVTTPPSAEFTPGKLADESQLGGLTSLMNNNCVAPPISGFGGDADKGECCLQKDVQAKSENSPVANIEVSIPPKPIKKRFSDYYLENKGCVRNLGLQDMQPPKDEENERGEGNLTNQDLMNKVVDDMFIRQQEDSDDKNGLKEVRKSERMCKGKRYEMFMVEGKLLGNRKEVKFVQRNRIDTKIEMELNAVNNNKPETPKLDLGNTIKRLAERTNVKIDLIGGQTDNTTNVNNTGERDFLGQTTADNPKRTRSISETSENNNNNNNNKSSPPNFNLDLRISHLPCLSYDEFTLRKRESKKRKIRAKTDSESRHKVSKIEMQPVGSKKRKNKQSITHLSKSEEDEAGLSGDLLGLATLAEVAANTEKINEQLSE</sequence>
<dbReference type="Gene3D" id="1.10.30.10">
    <property type="entry name" value="High mobility group box domain"/>
    <property type="match status" value="1"/>
</dbReference>
<keyword evidence="3 6" id="KW-0238">DNA-binding</keyword>
<keyword evidence="5 6" id="KW-0539">Nucleus</keyword>